<evidence type="ECO:0000313" key="3">
    <source>
        <dbReference type="Proteomes" id="UP000789405"/>
    </source>
</evidence>
<dbReference type="InterPro" id="IPR001245">
    <property type="entry name" value="Ser-Thr/Tyr_kinase_cat_dom"/>
</dbReference>
<dbReference type="SUPFAM" id="SSF81901">
    <property type="entry name" value="HCP-like"/>
    <property type="match status" value="1"/>
</dbReference>
<dbReference type="OrthoDB" id="2314769at2759"/>
<dbReference type="InterPro" id="IPR011990">
    <property type="entry name" value="TPR-like_helical_dom_sf"/>
</dbReference>
<dbReference type="InterPro" id="IPR059179">
    <property type="entry name" value="MLKL-like_MCAfunc"/>
</dbReference>
<dbReference type="CDD" id="cd21037">
    <property type="entry name" value="MLKL_NTD"/>
    <property type="match status" value="1"/>
</dbReference>
<protein>
    <submittedName>
        <fullName evidence="2">11671_t:CDS:1</fullName>
    </submittedName>
</protein>
<dbReference type="PROSITE" id="PS50011">
    <property type="entry name" value="PROTEIN_KINASE_DOM"/>
    <property type="match status" value="1"/>
</dbReference>
<dbReference type="PANTHER" id="PTHR44329">
    <property type="entry name" value="SERINE/THREONINE-PROTEIN KINASE TNNI3K-RELATED"/>
    <property type="match status" value="1"/>
</dbReference>
<dbReference type="Proteomes" id="UP000789405">
    <property type="component" value="Unassembled WGS sequence"/>
</dbReference>
<evidence type="ECO:0000259" key="1">
    <source>
        <dbReference type="PROSITE" id="PS50011"/>
    </source>
</evidence>
<dbReference type="InterPro" id="IPR051681">
    <property type="entry name" value="Ser/Thr_Kinases-Pseudokinases"/>
</dbReference>
<dbReference type="Pfam" id="PF07714">
    <property type="entry name" value="PK_Tyr_Ser-Thr"/>
    <property type="match status" value="1"/>
</dbReference>
<dbReference type="SMART" id="SM00671">
    <property type="entry name" value="SEL1"/>
    <property type="match status" value="1"/>
</dbReference>
<feature type="domain" description="Protein kinase" evidence="1">
    <location>
        <begin position="1"/>
        <end position="296"/>
    </location>
</feature>
<dbReference type="Gene3D" id="1.20.930.20">
    <property type="entry name" value="Adaptor protein Cbl, N-terminal domain"/>
    <property type="match status" value="1"/>
</dbReference>
<dbReference type="InterPro" id="IPR000719">
    <property type="entry name" value="Prot_kinase_dom"/>
</dbReference>
<dbReference type="EMBL" id="CAJVPY010000796">
    <property type="protein sequence ID" value="CAG8492400.1"/>
    <property type="molecule type" value="Genomic_DNA"/>
</dbReference>
<sequence>MTDFGSLISNAFTVVSEAVKIYENAKHNKNTCDSLLRRVKIAEINVKMLELQPRICDYKAFYLFVEVLKKMKNFMNDVSNLTGWKKYVSATSVKETYEKLISEFDRSMDDLHFTVAIFNEQQRKLEQENLNADIKKMEQFLKTISGGVTDVQLQINTVINEMTMRLEPKIANFRYSRETDDNTTLIKNEDDIVRWMSPEKISKHRYDFKCEIFSFGMLLWELTFEKIPYEDISNINQIKKNVTNGIRERINFGLTTPEHQRIQNGLKEIIIAAWKEKQQDRILLVDIFNKLYNLSLKCDEPHYQTSLYPDGHLDLDGSKFNQLSVRPLVGGVKFNRERFTEYLTKAANAGDAMAQYHLGNMHLEGKHADLNTDLGIKYLRLAALNGHLEAEKALKERGVNINE</sequence>
<proteinExistence type="predicted"/>
<dbReference type="InterPro" id="IPR036537">
    <property type="entry name" value="Adaptor_Cbl_N_dom_sf"/>
</dbReference>
<comment type="caution">
    <text evidence="2">The sequence shown here is derived from an EMBL/GenBank/DDBJ whole genome shotgun (WGS) entry which is preliminary data.</text>
</comment>
<organism evidence="2 3">
    <name type="scientific">Dentiscutata erythropus</name>
    <dbReference type="NCBI Taxonomy" id="1348616"/>
    <lineage>
        <taxon>Eukaryota</taxon>
        <taxon>Fungi</taxon>
        <taxon>Fungi incertae sedis</taxon>
        <taxon>Mucoromycota</taxon>
        <taxon>Glomeromycotina</taxon>
        <taxon>Glomeromycetes</taxon>
        <taxon>Diversisporales</taxon>
        <taxon>Gigasporaceae</taxon>
        <taxon>Dentiscutata</taxon>
    </lineage>
</organism>
<dbReference type="SUPFAM" id="SSF56112">
    <property type="entry name" value="Protein kinase-like (PK-like)"/>
    <property type="match status" value="1"/>
</dbReference>
<dbReference type="GO" id="GO:0007166">
    <property type="term" value="P:cell surface receptor signaling pathway"/>
    <property type="evidence" value="ECO:0007669"/>
    <property type="project" value="InterPro"/>
</dbReference>
<dbReference type="GO" id="GO:0004674">
    <property type="term" value="F:protein serine/threonine kinase activity"/>
    <property type="evidence" value="ECO:0007669"/>
    <property type="project" value="TreeGrafter"/>
</dbReference>
<dbReference type="Gene3D" id="1.10.510.10">
    <property type="entry name" value="Transferase(Phosphotransferase) domain 1"/>
    <property type="match status" value="1"/>
</dbReference>
<dbReference type="AlphaFoldDB" id="A0A9N8ZDI7"/>
<name>A0A9N8ZDI7_9GLOM</name>
<dbReference type="Gene3D" id="1.25.40.10">
    <property type="entry name" value="Tetratricopeptide repeat domain"/>
    <property type="match status" value="1"/>
</dbReference>
<gene>
    <name evidence="2" type="ORF">DERYTH_LOCUS2481</name>
</gene>
<dbReference type="GO" id="GO:0005524">
    <property type="term" value="F:ATP binding"/>
    <property type="evidence" value="ECO:0007669"/>
    <property type="project" value="InterPro"/>
</dbReference>
<evidence type="ECO:0000313" key="2">
    <source>
        <dbReference type="EMBL" id="CAG8492400.1"/>
    </source>
</evidence>
<reference evidence="2" key="1">
    <citation type="submission" date="2021-06" db="EMBL/GenBank/DDBJ databases">
        <authorList>
            <person name="Kallberg Y."/>
            <person name="Tangrot J."/>
            <person name="Rosling A."/>
        </authorList>
    </citation>
    <scope>NUCLEOTIDE SEQUENCE</scope>
    <source>
        <strain evidence="2">MA453B</strain>
    </source>
</reference>
<dbReference type="InterPro" id="IPR006597">
    <property type="entry name" value="Sel1-like"/>
</dbReference>
<dbReference type="InterPro" id="IPR011009">
    <property type="entry name" value="Kinase-like_dom_sf"/>
</dbReference>
<keyword evidence="3" id="KW-1185">Reference proteome</keyword>
<accession>A0A9N8ZDI7</accession>